<reference evidence="2 3" key="1">
    <citation type="submission" date="2014-08" db="EMBL/GenBank/DDBJ databases">
        <title>Genomic and Phenotypic Diversity of Colwellia psychrerythraea strains from Disparate Marine Basins.</title>
        <authorList>
            <person name="Techtmann S.M."/>
            <person name="Stelling S.C."/>
            <person name="Utturkar S.M."/>
            <person name="Alshibli N."/>
            <person name="Harris A."/>
            <person name="Brown S.D."/>
            <person name="Hazen T.C."/>
        </authorList>
    </citation>
    <scope>NUCLEOTIDE SEQUENCE [LARGE SCALE GENOMIC DNA]</scope>
    <source>
        <strain evidence="2 3">GAB14E</strain>
    </source>
</reference>
<name>A0A099KQZ2_COLPS</name>
<keyword evidence="1" id="KW-0812">Transmembrane</keyword>
<keyword evidence="1" id="KW-0472">Membrane</keyword>
<proteinExistence type="predicted"/>
<feature type="transmembrane region" description="Helical" evidence="1">
    <location>
        <begin position="72"/>
        <end position="92"/>
    </location>
</feature>
<sequence>MHINKNTSGEPLTSAEKVHLKSCQQCSYEHETISLLNSSVEQIELLPAPQSDWLAIQQRMANKSKVKQTSPIQWFISVAASVTFLAVGWLAWSNYHLQGQLEQVLVVNQQLESQLSLSPSPTFGQVQLLSKVRLLELQLQQTTTQNEKIQLLQQRKKLMTKMINNKQGAEYEFSI</sequence>
<dbReference type="EMBL" id="JQEC01000038">
    <property type="protein sequence ID" value="KGJ92073.1"/>
    <property type="molecule type" value="Genomic_DNA"/>
</dbReference>
<accession>A0A099KQZ2</accession>
<dbReference type="AlphaFoldDB" id="A0A099KQZ2"/>
<evidence type="ECO:0000313" key="2">
    <source>
        <dbReference type="EMBL" id="KGJ92073.1"/>
    </source>
</evidence>
<evidence type="ECO:0000313" key="3">
    <source>
        <dbReference type="Proteomes" id="UP000029868"/>
    </source>
</evidence>
<organism evidence="2 3">
    <name type="scientific">Colwellia psychrerythraea</name>
    <name type="common">Vibrio psychroerythus</name>
    <dbReference type="NCBI Taxonomy" id="28229"/>
    <lineage>
        <taxon>Bacteria</taxon>
        <taxon>Pseudomonadati</taxon>
        <taxon>Pseudomonadota</taxon>
        <taxon>Gammaproteobacteria</taxon>
        <taxon>Alteromonadales</taxon>
        <taxon>Colwelliaceae</taxon>
        <taxon>Colwellia</taxon>
    </lineage>
</organism>
<keyword evidence="1" id="KW-1133">Transmembrane helix</keyword>
<dbReference type="Proteomes" id="UP000029868">
    <property type="component" value="Unassembled WGS sequence"/>
</dbReference>
<dbReference type="RefSeq" id="WP_033082660.1">
    <property type="nucleotide sequence ID" value="NZ_JQEC01000038.1"/>
</dbReference>
<evidence type="ECO:0000256" key="1">
    <source>
        <dbReference type="SAM" id="Phobius"/>
    </source>
</evidence>
<protein>
    <submittedName>
        <fullName evidence="2">Uncharacterized protein</fullName>
    </submittedName>
</protein>
<dbReference type="PATRIC" id="fig|28229.3.peg.2637"/>
<gene>
    <name evidence="2" type="ORF">GAB14E_2918</name>
</gene>
<comment type="caution">
    <text evidence="2">The sequence shown here is derived from an EMBL/GenBank/DDBJ whole genome shotgun (WGS) entry which is preliminary data.</text>
</comment>